<reference evidence="13" key="1">
    <citation type="journal article" date="2019" name="Int. J. Syst. Evol. Microbiol.">
        <title>The Global Catalogue of Microorganisms (GCM) 10K type strain sequencing project: providing services to taxonomists for standard genome sequencing and annotation.</title>
        <authorList>
            <consortium name="The Broad Institute Genomics Platform"/>
            <consortium name="The Broad Institute Genome Sequencing Center for Infectious Disease"/>
            <person name="Wu L."/>
            <person name="Ma J."/>
        </authorList>
    </citation>
    <scope>NUCLEOTIDE SEQUENCE [LARGE SCALE GENOMIC DNA]</scope>
    <source>
        <strain evidence="13">KCTC 42424</strain>
    </source>
</reference>
<evidence type="ECO:0000313" key="12">
    <source>
        <dbReference type="EMBL" id="MFC3679667.1"/>
    </source>
</evidence>
<organism evidence="12 13">
    <name type="scientific">Bacterioplanoides pacificum</name>
    <dbReference type="NCBI Taxonomy" id="1171596"/>
    <lineage>
        <taxon>Bacteria</taxon>
        <taxon>Pseudomonadati</taxon>
        <taxon>Pseudomonadota</taxon>
        <taxon>Gammaproteobacteria</taxon>
        <taxon>Oceanospirillales</taxon>
        <taxon>Oceanospirillaceae</taxon>
        <taxon>Bacterioplanoides</taxon>
    </lineage>
</organism>
<accession>A0ABV7VRC6</accession>
<protein>
    <recommendedName>
        <fullName evidence="9">ATP-binding protein Uup</fullName>
        <ecNumber evidence="9">3.6.1.-</ecNumber>
    </recommendedName>
</protein>
<dbReference type="InterPro" id="IPR051309">
    <property type="entry name" value="ABCF_ATPase"/>
</dbReference>
<dbReference type="PANTHER" id="PTHR42855:SF1">
    <property type="entry name" value="ABC TRANSPORTER DOMAIN-CONTAINING PROTEIN"/>
    <property type="match status" value="1"/>
</dbReference>
<dbReference type="PROSITE" id="PS50893">
    <property type="entry name" value="ABC_TRANSPORTER_2"/>
    <property type="match status" value="2"/>
</dbReference>
<keyword evidence="1 9" id="KW-0963">Cytoplasm</keyword>
<dbReference type="PROSITE" id="PS00211">
    <property type="entry name" value="ABC_TRANSPORTER_1"/>
    <property type="match status" value="2"/>
</dbReference>
<dbReference type="InterPro" id="IPR003439">
    <property type="entry name" value="ABC_transporter-like_ATP-bd"/>
</dbReference>
<keyword evidence="7 9" id="KW-0238">DNA-binding</keyword>
<comment type="catalytic activity">
    <reaction evidence="9">
        <text>ATP + H2O = ADP + phosphate + H(+)</text>
        <dbReference type="Rhea" id="RHEA:13065"/>
        <dbReference type="ChEBI" id="CHEBI:15377"/>
        <dbReference type="ChEBI" id="CHEBI:15378"/>
        <dbReference type="ChEBI" id="CHEBI:30616"/>
        <dbReference type="ChEBI" id="CHEBI:43474"/>
        <dbReference type="ChEBI" id="CHEBI:456216"/>
    </reaction>
</comment>
<dbReference type="Gene3D" id="3.40.50.300">
    <property type="entry name" value="P-loop containing nucleotide triphosphate hydrolases"/>
    <property type="match status" value="2"/>
</dbReference>
<feature type="domain" description="ABC transporter" evidence="11">
    <location>
        <begin position="8"/>
        <end position="253"/>
    </location>
</feature>
<evidence type="ECO:0000256" key="5">
    <source>
        <dbReference type="ARBA" id="ARBA00022801"/>
    </source>
</evidence>
<dbReference type="Pfam" id="PF00005">
    <property type="entry name" value="ABC_tran"/>
    <property type="match status" value="2"/>
</dbReference>
<keyword evidence="5 9" id="KW-0378">Hydrolase</keyword>
<keyword evidence="6 9" id="KW-0067">ATP-binding</keyword>
<comment type="function">
    <text evidence="9">Probably plays a role in ribosome assembly or function. May be involved in resolution of branched DNA intermediates that result from template switching in postreplication gaps. Binds DNA and has ATPase activity.</text>
</comment>
<keyword evidence="13" id="KW-1185">Reference proteome</keyword>
<dbReference type="RefSeq" id="WP_376865416.1">
    <property type="nucleotide sequence ID" value="NZ_JBHRYB010000005.1"/>
</dbReference>
<dbReference type="SMART" id="SM00382">
    <property type="entry name" value="AAA"/>
    <property type="match status" value="2"/>
</dbReference>
<evidence type="ECO:0000313" key="13">
    <source>
        <dbReference type="Proteomes" id="UP001595722"/>
    </source>
</evidence>
<evidence type="ECO:0000256" key="10">
    <source>
        <dbReference type="SAM" id="MobiDB-lite"/>
    </source>
</evidence>
<evidence type="ECO:0000256" key="4">
    <source>
        <dbReference type="ARBA" id="ARBA00022763"/>
    </source>
</evidence>
<dbReference type="InterPro" id="IPR043686">
    <property type="entry name" value="Uup"/>
</dbReference>
<dbReference type="GO" id="GO:0005524">
    <property type="term" value="F:ATP binding"/>
    <property type="evidence" value="ECO:0007669"/>
    <property type="project" value="UniProtKB-KW"/>
</dbReference>
<dbReference type="PANTHER" id="PTHR42855">
    <property type="entry name" value="ABC TRANSPORTER ATP-BINDING SUBUNIT"/>
    <property type="match status" value="1"/>
</dbReference>
<dbReference type="InterPro" id="IPR032524">
    <property type="entry name" value="ABC_tran_C"/>
</dbReference>
<evidence type="ECO:0000259" key="11">
    <source>
        <dbReference type="PROSITE" id="PS50893"/>
    </source>
</evidence>
<sequence>MTFVMMLVQLKQVELAFGDHVLFDKIDLEIHSGERVCIVGRNGAGKSTLLKVLSGAVVPDDGTVVKRDMLRVSVLQQELPQTTDTPVYDVVAEGLGDLGHVIAQYHDETAKGEHADLKRLEQLQNKIEAAEGWSWQQKVDAIIQKLKLPGEASFSSLSGGWQRRVMLARALVVEPELLILDEPTNHMDVPTIEWLEEQLKQFNGSLVFISHDRAFVQNLSTRIIDLDRGFVHEWRGDYHSFISHREKRLEDEAAQNALFDKRLAEEEKWIRQGIKARRTRNEGRVERLKDMRKERSARREQTGTANLNLGQAENSGKMVFEIDNLGYAWQKDSGESVPQVQDFTANVLRGDRIGLVGPNGVGKSTLLKLLLGKLEPQQGRIKVGTKLEVAYFDQARHQLDEEKSIADNVADGKDHVIVNGNSRHIIGYLGDFMFSGERARTPVKALSGGERNRVLLAKLFLKPCNLLVMDEPTNDLDVETLELLEERLLEYNATLLLVSHDRAFIDNVVTQLWVFTDNGHIDEQVGGYTDWQQRKAALAKQAAGVKAVKPGDKKSDSQKDDHKKDNASAPQTAAPAKKKLSYKLQRELDMLPEQMAQAEAKRDELLAQSGAADFYSGDADTVQTVLAQLAEAEQTLEQLEERWLELEEMSE</sequence>
<keyword evidence="3 9" id="KW-0547">Nucleotide-binding</keyword>
<dbReference type="Gene3D" id="1.10.287.380">
    <property type="entry name" value="Valyl-tRNA synthetase, C-terminal domain"/>
    <property type="match status" value="1"/>
</dbReference>
<evidence type="ECO:0000256" key="3">
    <source>
        <dbReference type="ARBA" id="ARBA00022741"/>
    </source>
</evidence>
<name>A0ABV7VRC6_9GAMM</name>
<dbReference type="Pfam" id="PF16326">
    <property type="entry name" value="ABC_tran_CTD"/>
    <property type="match status" value="1"/>
</dbReference>
<evidence type="ECO:0000256" key="1">
    <source>
        <dbReference type="ARBA" id="ARBA00022490"/>
    </source>
</evidence>
<evidence type="ECO:0000256" key="7">
    <source>
        <dbReference type="ARBA" id="ARBA00023125"/>
    </source>
</evidence>
<dbReference type="EMBL" id="JBHRYB010000005">
    <property type="protein sequence ID" value="MFC3679667.1"/>
    <property type="molecule type" value="Genomic_DNA"/>
</dbReference>
<feature type="region of interest" description="Disordered" evidence="10">
    <location>
        <begin position="542"/>
        <end position="579"/>
    </location>
</feature>
<dbReference type="SUPFAM" id="SSF52540">
    <property type="entry name" value="P-loop containing nucleoside triphosphate hydrolases"/>
    <property type="match status" value="2"/>
</dbReference>
<comment type="similarity">
    <text evidence="9">Belongs to the ABC transporter superfamily. ABCF family. Uup subfamily.</text>
</comment>
<keyword evidence="2 9" id="KW-0677">Repeat</keyword>
<evidence type="ECO:0000256" key="6">
    <source>
        <dbReference type="ARBA" id="ARBA00022840"/>
    </source>
</evidence>
<dbReference type="InterPro" id="IPR003593">
    <property type="entry name" value="AAA+_ATPase"/>
</dbReference>
<dbReference type="Proteomes" id="UP001595722">
    <property type="component" value="Unassembled WGS sequence"/>
</dbReference>
<keyword evidence="8 9" id="KW-0234">DNA repair</keyword>
<evidence type="ECO:0000256" key="9">
    <source>
        <dbReference type="HAMAP-Rule" id="MF_00848"/>
    </source>
</evidence>
<keyword evidence="4 9" id="KW-0227">DNA damage</keyword>
<feature type="domain" description="ABC transporter" evidence="11">
    <location>
        <begin position="320"/>
        <end position="542"/>
    </location>
</feature>
<dbReference type="InterPro" id="IPR027417">
    <property type="entry name" value="P-loop_NTPase"/>
</dbReference>
<dbReference type="EC" id="3.6.1.-" evidence="9"/>
<gene>
    <name evidence="9" type="primary">uup</name>
    <name evidence="12" type="ORF">ACFOMG_06040</name>
</gene>
<dbReference type="InterPro" id="IPR017871">
    <property type="entry name" value="ABC_transporter-like_CS"/>
</dbReference>
<comment type="caution">
    <text evidence="12">The sequence shown here is derived from an EMBL/GenBank/DDBJ whole genome shotgun (WGS) entry which is preliminary data.</text>
</comment>
<dbReference type="Pfam" id="PF12848">
    <property type="entry name" value="ABC_tran_Xtn"/>
    <property type="match status" value="1"/>
</dbReference>
<evidence type="ECO:0000256" key="8">
    <source>
        <dbReference type="ARBA" id="ARBA00023204"/>
    </source>
</evidence>
<dbReference type="InterPro" id="IPR037118">
    <property type="entry name" value="Val-tRNA_synth_C_sf"/>
</dbReference>
<feature type="coiled-coil region" evidence="9">
    <location>
        <begin position="588"/>
        <end position="649"/>
    </location>
</feature>
<feature type="compositionally biased region" description="Basic and acidic residues" evidence="10">
    <location>
        <begin position="549"/>
        <end position="566"/>
    </location>
</feature>
<feature type="binding site" evidence="9">
    <location>
        <begin position="40"/>
        <end position="47"/>
    </location>
    <ligand>
        <name>ATP</name>
        <dbReference type="ChEBI" id="CHEBI:30616"/>
        <label>1</label>
    </ligand>
</feature>
<comment type="subcellular location">
    <subcellularLocation>
        <location evidence="9">Cytoplasm</location>
    </subcellularLocation>
    <text evidence="9">Associates with ribosomes.</text>
</comment>
<proteinExistence type="inferred from homology"/>
<feature type="binding site" evidence="9">
    <location>
        <begin position="357"/>
        <end position="364"/>
    </location>
    <ligand>
        <name>ATP</name>
        <dbReference type="ChEBI" id="CHEBI:30616"/>
        <label>2</label>
    </ligand>
</feature>
<dbReference type="CDD" id="cd03221">
    <property type="entry name" value="ABCF_EF-3"/>
    <property type="match status" value="2"/>
</dbReference>
<keyword evidence="9" id="KW-0175">Coiled coil</keyword>
<dbReference type="InterPro" id="IPR032781">
    <property type="entry name" value="ABC_tran_Xtn"/>
</dbReference>
<dbReference type="HAMAP" id="MF_00848">
    <property type="entry name" value="Uup"/>
    <property type="match status" value="1"/>
</dbReference>
<evidence type="ECO:0000256" key="2">
    <source>
        <dbReference type="ARBA" id="ARBA00022737"/>
    </source>
</evidence>